<dbReference type="Proteomes" id="UP001152622">
    <property type="component" value="Chromosome 10"/>
</dbReference>
<name>A0A9Q1F047_SYNKA</name>
<dbReference type="EMBL" id="JAINUF010000010">
    <property type="protein sequence ID" value="KAJ8348442.1"/>
    <property type="molecule type" value="Genomic_DNA"/>
</dbReference>
<gene>
    <name evidence="1" type="ORF">SKAU_G00270310</name>
</gene>
<keyword evidence="2" id="KW-1185">Reference proteome</keyword>
<evidence type="ECO:0000313" key="1">
    <source>
        <dbReference type="EMBL" id="KAJ8348442.1"/>
    </source>
</evidence>
<evidence type="ECO:0000313" key="2">
    <source>
        <dbReference type="Proteomes" id="UP001152622"/>
    </source>
</evidence>
<sequence>MCPSKSTRWKGFQGKPTLKTGRRAIEFPLPLHTSCTAAGTAGVILPATSFRSTAALINALFVPAAEGFLHREERTGSFNNVSPFYAVKHRLRHLLPRPGITLQGRRRRIKTEEDVPAAQN</sequence>
<reference evidence="1" key="1">
    <citation type="journal article" date="2023" name="Science">
        <title>Genome structures resolve the early diversification of teleost fishes.</title>
        <authorList>
            <person name="Parey E."/>
            <person name="Louis A."/>
            <person name="Montfort J."/>
            <person name="Bouchez O."/>
            <person name="Roques C."/>
            <person name="Iampietro C."/>
            <person name="Lluch J."/>
            <person name="Castinel A."/>
            <person name="Donnadieu C."/>
            <person name="Desvignes T."/>
            <person name="Floi Bucao C."/>
            <person name="Jouanno E."/>
            <person name="Wen M."/>
            <person name="Mejri S."/>
            <person name="Dirks R."/>
            <person name="Jansen H."/>
            <person name="Henkel C."/>
            <person name="Chen W.J."/>
            <person name="Zahm M."/>
            <person name="Cabau C."/>
            <person name="Klopp C."/>
            <person name="Thompson A.W."/>
            <person name="Robinson-Rechavi M."/>
            <person name="Braasch I."/>
            <person name="Lecointre G."/>
            <person name="Bobe J."/>
            <person name="Postlethwait J.H."/>
            <person name="Berthelot C."/>
            <person name="Roest Crollius H."/>
            <person name="Guiguen Y."/>
        </authorList>
    </citation>
    <scope>NUCLEOTIDE SEQUENCE</scope>
    <source>
        <strain evidence="1">WJC10195</strain>
    </source>
</reference>
<comment type="caution">
    <text evidence="1">The sequence shown here is derived from an EMBL/GenBank/DDBJ whole genome shotgun (WGS) entry which is preliminary data.</text>
</comment>
<protein>
    <submittedName>
        <fullName evidence="1">Uncharacterized protein</fullName>
    </submittedName>
</protein>
<dbReference type="AlphaFoldDB" id="A0A9Q1F047"/>
<organism evidence="1 2">
    <name type="scientific">Synaphobranchus kaupii</name>
    <name type="common">Kaup's arrowtooth eel</name>
    <dbReference type="NCBI Taxonomy" id="118154"/>
    <lineage>
        <taxon>Eukaryota</taxon>
        <taxon>Metazoa</taxon>
        <taxon>Chordata</taxon>
        <taxon>Craniata</taxon>
        <taxon>Vertebrata</taxon>
        <taxon>Euteleostomi</taxon>
        <taxon>Actinopterygii</taxon>
        <taxon>Neopterygii</taxon>
        <taxon>Teleostei</taxon>
        <taxon>Anguilliformes</taxon>
        <taxon>Synaphobranchidae</taxon>
        <taxon>Synaphobranchus</taxon>
    </lineage>
</organism>
<proteinExistence type="predicted"/>
<accession>A0A9Q1F047</accession>